<comment type="caution">
    <text evidence="1">The sequence shown here is derived from an EMBL/GenBank/DDBJ whole genome shotgun (WGS) entry which is preliminary data.</text>
</comment>
<protein>
    <recommendedName>
        <fullName evidence="3">Transposase</fullName>
    </recommendedName>
</protein>
<proteinExistence type="predicted"/>
<evidence type="ECO:0000313" key="1">
    <source>
        <dbReference type="EMBL" id="GIY10641.1"/>
    </source>
</evidence>
<name>A0AAV4QQP1_CAEEX</name>
<keyword evidence="2" id="KW-1185">Reference proteome</keyword>
<dbReference type="AlphaFoldDB" id="A0AAV4QQP1"/>
<reference evidence="1 2" key="1">
    <citation type="submission" date="2021-06" db="EMBL/GenBank/DDBJ databases">
        <title>Caerostris extrusa draft genome.</title>
        <authorList>
            <person name="Kono N."/>
            <person name="Arakawa K."/>
        </authorList>
    </citation>
    <scope>NUCLEOTIDE SEQUENCE [LARGE SCALE GENOMIC DNA]</scope>
</reference>
<accession>A0AAV4QQP1</accession>
<gene>
    <name evidence="1" type="ORF">CEXT_682581</name>
</gene>
<dbReference type="Proteomes" id="UP001054945">
    <property type="component" value="Unassembled WGS sequence"/>
</dbReference>
<dbReference type="EMBL" id="BPLR01006547">
    <property type="protein sequence ID" value="GIY10641.1"/>
    <property type="molecule type" value="Genomic_DNA"/>
</dbReference>
<organism evidence="1 2">
    <name type="scientific">Caerostris extrusa</name>
    <name type="common">Bark spider</name>
    <name type="synonym">Caerostris bankana</name>
    <dbReference type="NCBI Taxonomy" id="172846"/>
    <lineage>
        <taxon>Eukaryota</taxon>
        <taxon>Metazoa</taxon>
        <taxon>Ecdysozoa</taxon>
        <taxon>Arthropoda</taxon>
        <taxon>Chelicerata</taxon>
        <taxon>Arachnida</taxon>
        <taxon>Araneae</taxon>
        <taxon>Araneomorphae</taxon>
        <taxon>Entelegynae</taxon>
        <taxon>Araneoidea</taxon>
        <taxon>Araneidae</taxon>
        <taxon>Caerostris</taxon>
    </lineage>
</organism>
<evidence type="ECO:0008006" key="3">
    <source>
        <dbReference type="Google" id="ProtNLM"/>
    </source>
</evidence>
<sequence length="95" mass="10611">MDEKAIRFGTRHKESAELVIEGTVTDKLRFKVAGVTPQRFWVKSTCLSAYYQKVILLTAVLESAALARKVLARNTGRDRNDNFDALVAPMALAEQ</sequence>
<evidence type="ECO:0000313" key="2">
    <source>
        <dbReference type="Proteomes" id="UP001054945"/>
    </source>
</evidence>